<gene>
    <name evidence="1" type="ORF">HHI36_017318</name>
</gene>
<name>A0ABD2NMJ0_9CUCU</name>
<evidence type="ECO:0000313" key="2">
    <source>
        <dbReference type="Proteomes" id="UP001516400"/>
    </source>
</evidence>
<dbReference type="EMBL" id="JABFTP020000124">
    <property type="protein sequence ID" value="KAL3279810.1"/>
    <property type="molecule type" value="Genomic_DNA"/>
</dbReference>
<dbReference type="AlphaFoldDB" id="A0ABD2NMJ0"/>
<accession>A0ABD2NMJ0</accession>
<protein>
    <submittedName>
        <fullName evidence="1">Uncharacterized protein</fullName>
    </submittedName>
</protein>
<dbReference type="Proteomes" id="UP001516400">
    <property type="component" value="Unassembled WGS sequence"/>
</dbReference>
<organism evidence="1 2">
    <name type="scientific">Cryptolaemus montrouzieri</name>
    <dbReference type="NCBI Taxonomy" id="559131"/>
    <lineage>
        <taxon>Eukaryota</taxon>
        <taxon>Metazoa</taxon>
        <taxon>Ecdysozoa</taxon>
        <taxon>Arthropoda</taxon>
        <taxon>Hexapoda</taxon>
        <taxon>Insecta</taxon>
        <taxon>Pterygota</taxon>
        <taxon>Neoptera</taxon>
        <taxon>Endopterygota</taxon>
        <taxon>Coleoptera</taxon>
        <taxon>Polyphaga</taxon>
        <taxon>Cucujiformia</taxon>
        <taxon>Coccinelloidea</taxon>
        <taxon>Coccinellidae</taxon>
        <taxon>Scymninae</taxon>
        <taxon>Scymnini</taxon>
        <taxon>Cryptolaemus</taxon>
    </lineage>
</organism>
<reference evidence="1 2" key="1">
    <citation type="journal article" date="2021" name="BMC Biol.">
        <title>Horizontally acquired antibacterial genes associated with adaptive radiation of ladybird beetles.</title>
        <authorList>
            <person name="Li H.S."/>
            <person name="Tang X.F."/>
            <person name="Huang Y.H."/>
            <person name="Xu Z.Y."/>
            <person name="Chen M.L."/>
            <person name="Du X.Y."/>
            <person name="Qiu B.Y."/>
            <person name="Chen P.T."/>
            <person name="Zhang W."/>
            <person name="Slipinski A."/>
            <person name="Escalona H.E."/>
            <person name="Waterhouse R.M."/>
            <person name="Zwick A."/>
            <person name="Pang H."/>
        </authorList>
    </citation>
    <scope>NUCLEOTIDE SEQUENCE [LARGE SCALE GENOMIC DNA]</scope>
    <source>
        <strain evidence="1">SYSU2018</strain>
    </source>
</reference>
<proteinExistence type="predicted"/>
<evidence type="ECO:0000313" key="1">
    <source>
        <dbReference type="EMBL" id="KAL3279810.1"/>
    </source>
</evidence>
<sequence>MPTRISIVIYADSLAKIVTAKTDTEVEQKASEAVTSIQEHLKEKKLESAADQKENTFSLEAGDRWQFHRGETPGEITWGYSGQIP</sequence>
<keyword evidence="2" id="KW-1185">Reference proteome</keyword>
<comment type="caution">
    <text evidence="1">The sequence shown here is derived from an EMBL/GenBank/DDBJ whole genome shotgun (WGS) entry which is preliminary data.</text>
</comment>